<organism evidence="1 2">
    <name type="scientific">Cyclobacterium qasimii</name>
    <dbReference type="NCBI Taxonomy" id="1350429"/>
    <lineage>
        <taxon>Bacteria</taxon>
        <taxon>Pseudomonadati</taxon>
        <taxon>Bacteroidota</taxon>
        <taxon>Cytophagia</taxon>
        <taxon>Cytophagales</taxon>
        <taxon>Cyclobacteriaceae</taxon>
        <taxon>Cyclobacterium</taxon>
    </lineage>
</organism>
<protein>
    <submittedName>
        <fullName evidence="1">Uncharacterized protein</fullName>
    </submittedName>
</protein>
<keyword evidence="2" id="KW-1185">Reference proteome</keyword>
<gene>
    <name evidence="1" type="ORF">CQA01_02840</name>
</gene>
<evidence type="ECO:0000313" key="1">
    <source>
        <dbReference type="EMBL" id="GEO19750.1"/>
    </source>
</evidence>
<accession>A0A512C6H4</accession>
<proteinExistence type="predicted"/>
<dbReference type="AlphaFoldDB" id="A0A512C6H4"/>
<sequence length="55" mass="6721">MNYEKKPTNACYVHDQIIYNSFYYSVFEYVFPYGLQWQCQVDRNKGINRTRRSKG</sequence>
<comment type="caution">
    <text evidence="1">The sequence shown here is derived from an EMBL/GenBank/DDBJ whole genome shotgun (WGS) entry which is preliminary data.</text>
</comment>
<name>A0A512C6H4_9BACT</name>
<dbReference type="EMBL" id="BJYV01000001">
    <property type="protein sequence ID" value="GEO19750.1"/>
    <property type="molecule type" value="Genomic_DNA"/>
</dbReference>
<evidence type="ECO:0000313" key="2">
    <source>
        <dbReference type="Proteomes" id="UP000321301"/>
    </source>
</evidence>
<dbReference type="Proteomes" id="UP000321301">
    <property type="component" value="Unassembled WGS sequence"/>
</dbReference>
<reference evidence="1 2" key="1">
    <citation type="submission" date="2019-07" db="EMBL/GenBank/DDBJ databases">
        <title>Whole genome shotgun sequence of Cyclobacterium qasimii NBRC 106168.</title>
        <authorList>
            <person name="Hosoyama A."/>
            <person name="Uohara A."/>
            <person name="Ohji S."/>
            <person name="Ichikawa N."/>
        </authorList>
    </citation>
    <scope>NUCLEOTIDE SEQUENCE [LARGE SCALE GENOMIC DNA]</scope>
    <source>
        <strain evidence="1 2">NBRC 106168</strain>
    </source>
</reference>